<sequence>MITPRKTVAKVLLFIPSIFYYKEEWSKNILHRNYYNKLVREFRVPCPERHDILHNIFFNYFYVFGTAIWFLGICGGIRQVRLLKKLRKSKSEILADTKIKAEFLENPHPGSNLNLNPEFYEHPYPRKPTSYREISLETIKRAIADPGIKVISFDIFDTLLVRAVLDPSDVFKLVAKEIDRKYGIDFFKVRSSAEGKIGNLNCTLDDIYSYIQKVTNLSRESIVNVKSLEIRYEEALLFKRPIGFELYKEALRCGKSIIAVSDMYLGGDRLNAILQEKGYKSIEKIFCSCDFKARKDNGRLYDIVMECLAQKGIRKNEILHIGDNLVSDCVIPLKKEILAFNVPSNKSLLMKEGTLWNQVYSLITKKSTPTERIFIGYALNKYDGFFSEPSPHLFPNLKAFTQLAFAPVIIASALKIIESKQIQQNYSEILFGSRDGFLLKKIYDVFRIKLKKGVGSAYVQAGRRAFLASLWKNDFDKFLSLDGLNPSTELVNSLTPVVAIEKFFSANPKLQRELISRLREVTRNPKFGTKEYASELRKYEKEILEFYSLQAKASKKYYLNYLGGEKKIIFDMGYSGSIGKGIFRSTGKKIDKIYMWDTEANKECDEKLETKTKTLIGSLEEIPFTAFNLIFEELCSPPEGGCIGFDAEGNPILEKINISSLMKQDLACIQEETVSFAETFLEDVAIDSIENLKRDDWEINGLLSPLAYIIKSPYCEINLLRNIAFYDVIYKDQECLSQKLDYSENFASQIMGTGFINPDNFISCDDFSFELNTSSSPRILVHIHLFYVELSQEFIHYLSNIRTDFDILITSSSQEVGSIFERMCRICLPSLKKSYVEIVPNRGRDVAPFYIEAAKFQHNYDLMLHIHGKKTVHADHGDRWRHSMIDNLLGKKKINEIFYLFEKHPNIGLILPPPFHEVIKIWNRSNLTVIGENRKHLDEIYRKLSTLEHPELFTRGDLVFSIGNMFWTRTKAVEPLFNLQLRYEDFPEEPIPIDGTLAHSIERAIFVSAKTANLEIKFISDR</sequence>
<organism evidence="2 3">
    <name type="scientific">Sutterella seckii</name>
    <dbReference type="NCBI Taxonomy" id="1944635"/>
    <lineage>
        <taxon>Bacteria</taxon>
        <taxon>Pseudomonadati</taxon>
        <taxon>Pseudomonadota</taxon>
        <taxon>Betaproteobacteria</taxon>
        <taxon>Burkholderiales</taxon>
        <taxon>Sutterellaceae</taxon>
        <taxon>Sutterella</taxon>
    </lineage>
</organism>
<comment type="caution">
    <text evidence="2">The sequence shown here is derived from an EMBL/GenBank/DDBJ whole genome shotgun (WGS) entry which is preliminary data.</text>
</comment>
<proteinExistence type="predicted"/>
<reference evidence="2 3" key="1">
    <citation type="submission" date="2019-10" db="EMBL/GenBank/DDBJ databases">
        <title>Genome diversity of Sutterella seckii.</title>
        <authorList>
            <person name="Chaplin A.V."/>
            <person name="Sokolova S.R."/>
            <person name="Mosin K.A."/>
            <person name="Ivanova E.L."/>
            <person name="Kochetkova T.O."/>
            <person name="Goltsov A.Y."/>
            <person name="Trofimov D.Y."/>
            <person name="Efimov B.A."/>
        </authorList>
    </citation>
    <scope>NUCLEOTIDE SEQUENCE [LARGE SCALE GENOMIC DNA]</scope>
    <source>
        <strain evidence="2 3">ASD393</strain>
    </source>
</reference>
<name>A0A6I1EMY1_9BURK</name>
<dbReference type="Proteomes" id="UP000430564">
    <property type="component" value="Unassembled WGS sequence"/>
</dbReference>
<dbReference type="CDD" id="cd01427">
    <property type="entry name" value="HAD_like"/>
    <property type="match status" value="1"/>
</dbReference>
<keyword evidence="1" id="KW-0812">Transmembrane</keyword>
<dbReference type="SUPFAM" id="SSF56784">
    <property type="entry name" value="HAD-like"/>
    <property type="match status" value="1"/>
</dbReference>
<dbReference type="Gene3D" id="1.10.150.400">
    <property type="match status" value="1"/>
</dbReference>
<evidence type="ECO:0000256" key="1">
    <source>
        <dbReference type="SAM" id="Phobius"/>
    </source>
</evidence>
<dbReference type="InterPro" id="IPR007739">
    <property type="entry name" value="RgpF"/>
</dbReference>
<dbReference type="Pfam" id="PF05045">
    <property type="entry name" value="RgpF"/>
    <property type="match status" value="1"/>
</dbReference>
<protein>
    <recommendedName>
        <fullName evidence="4">HAD-IA family hydrolase</fullName>
    </recommendedName>
</protein>
<accession>A0A6I1EMY1</accession>
<gene>
    <name evidence="2" type="ORF">GBM95_07695</name>
</gene>
<dbReference type="InterPro" id="IPR023214">
    <property type="entry name" value="HAD_sf"/>
</dbReference>
<dbReference type="AlphaFoldDB" id="A0A6I1EMY1"/>
<dbReference type="EMBL" id="WEHX01000049">
    <property type="protein sequence ID" value="KAB7658073.1"/>
    <property type="molecule type" value="Genomic_DNA"/>
</dbReference>
<feature type="transmembrane region" description="Helical" evidence="1">
    <location>
        <begin position="60"/>
        <end position="80"/>
    </location>
</feature>
<dbReference type="InterPro" id="IPR036412">
    <property type="entry name" value="HAD-like_sf"/>
</dbReference>
<evidence type="ECO:0000313" key="3">
    <source>
        <dbReference type="Proteomes" id="UP000430564"/>
    </source>
</evidence>
<evidence type="ECO:0000313" key="2">
    <source>
        <dbReference type="EMBL" id="KAB7658073.1"/>
    </source>
</evidence>
<evidence type="ECO:0008006" key="4">
    <source>
        <dbReference type="Google" id="ProtNLM"/>
    </source>
</evidence>
<keyword evidence="1" id="KW-1133">Transmembrane helix</keyword>
<dbReference type="RefSeq" id="WP_152158567.1">
    <property type="nucleotide sequence ID" value="NZ_WEHX01000049.1"/>
</dbReference>
<keyword evidence="1" id="KW-0472">Membrane</keyword>
<dbReference type="Gene3D" id="3.40.50.1000">
    <property type="entry name" value="HAD superfamily/HAD-like"/>
    <property type="match status" value="1"/>
</dbReference>
<dbReference type="OrthoDB" id="8666056at2"/>